<organism evidence="2 3">
    <name type="scientific">Agromyces bauzanensis</name>
    <dbReference type="NCBI Taxonomy" id="1308924"/>
    <lineage>
        <taxon>Bacteria</taxon>
        <taxon>Bacillati</taxon>
        <taxon>Actinomycetota</taxon>
        <taxon>Actinomycetes</taxon>
        <taxon>Micrococcales</taxon>
        <taxon>Microbacteriaceae</taxon>
        <taxon>Agromyces</taxon>
    </lineage>
</organism>
<dbReference type="SUPFAM" id="SSF55729">
    <property type="entry name" value="Acyl-CoA N-acyltransferases (Nat)"/>
    <property type="match status" value="1"/>
</dbReference>
<comment type="caution">
    <text evidence="2">The sequence shown here is derived from an EMBL/GenBank/DDBJ whole genome shotgun (WGS) entry which is preliminary data.</text>
</comment>
<dbReference type="PROSITE" id="PS51186">
    <property type="entry name" value="GNAT"/>
    <property type="match status" value="1"/>
</dbReference>
<proteinExistence type="predicted"/>
<feature type="domain" description="N-acetyltransferase" evidence="1">
    <location>
        <begin position="20"/>
        <end position="177"/>
    </location>
</feature>
<dbReference type="InterPro" id="IPR000182">
    <property type="entry name" value="GNAT_dom"/>
</dbReference>
<dbReference type="InterPro" id="IPR016181">
    <property type="entry name" value="Acyl_CoA_acyltransferase"/>
</dbReference>
<sequence length="197" mass="22274">MRGPAVPDGVRSPTIVTERLVLRPHRIREARAWYALQSDPEVLRYLAWPPRSRLSSFKHLLDRTHHTSLLRKDDFLALAVVRDGKLVGDISMHLRKVELPERQFEIGWIIATDQQGHGYARESAEAMLGLAFDRMHAQQVIAKMRSQNEASRMLATRLGFVEVVNANDTRLMALDLDRYRTSRGHPSDAGGGAAEES</sequence>
<dbReference type="Pfam" id="PF13302">
    <property type="entry name" value="Acetyltransf_3"/>
    <property type="match status" value="1"/>
</dbReference>
<dbReference type="GO" id="GO:0016747">
    <property type="term" value="F:acyltransferase activity, transferring groups other than amino-acyl groups"/>
    <property type="evidence" value="ECO:0007669"/>
    <property type="project" value="InterPro"/>
</dbReference>
<reference evidence="2" key="1">
    <citation type="journal article" date="2014" name="Int. J. Syst. Evol. Microbiol.">
        <title>Complete genome sequence of Corynebacterium casei LMG S-19264T (=DSM 44701T), isolated from a smear-ripened cheese.</title>
        <authorList>
            <consortium name="US DOE Joint Genome Institute (JGI-PGF)"/>
            <person name="Walter F."/>
            <person name="Albersmeier A."/>
            <person name="Kalinowski J."/>
            <person name="Ruckert C."/>
        </authorList>
    </citation>
    <scope>NUCLEOTIDE SEQUENCE</scope>
    <source>
        <strain evidence="2">CGMCC 1.8984</strain>
    </source>
</reference>
<dbReference type="PANTHER" id="PTHR43792">
    <property type="entry name" value="GNAT FAMILY, PUTATIVE (AFU_ORTHOLOGUE AFUA_3G00765)-RELATED-RELATED"/>
    <property type="match status" value="1"/>
</dbReference>
<dbReference type="AlphaFoldDB" id="A0A917P9M5"/>
<evidence type="ECO:0000313" key="2">
    <source>
        <dbReference type="EMBL" id="GGJ67878.1"/>
    </source>
</evidence>
<dbReference type="EMBL" id="BMMD01000001">
    <property type="protein sequence ID" value="GGJ67878.1"/>
    <property type="molecule type" value="Genomic_DNA"/>
</dbReference>
<dbReference type="Proteomes" id="UP000636956">
    <property type="component" value="Unassembled WGS sequence"/>
</dbReference>
<keyword evidence="3" id="KW-1185">Reference proteome</keyword>
<reference evidence="2" key="2">
    <citation type="submission" date="2020-09" db="EMBL/GenBank/DDBJ databases">
        <authorList>
            <person name="Sun Q."/>
            <person name="Zhou Y."/>
        </authorList>
    </citation>
    <scope>NUCLEOTIDE SEQUENCE</scope>
    <source>
        <strain evidence="2">CGMCC 1.8984</strain>
    </source>
</reference>
<evidence type="ECO:0000313" key="3">
    <source>
        <dbReference type="Proteomes" id="UP000636956"/>
    </source>
</evidence>
<protein>
    <recommendedName>
        <fullName evidence="1">N-acetyltransferase domain-containing protein</fullName>
    </recommendedName>
</protein>
<gene>
    <name evidence="2" type="ORF">GCM10011372_02100</name>
</gene>
<accession>A0A917P9M5</accession>
<dbReference type="Gene3D" id="3.40.630.30">
    <property type="match status" value="1"/>
</dbReference>
<dbReference type="InterPro" id="IPR051531">
    <property type="entry name" value="N-acetyltransferase"/>
</dbReference>
<name>A0A917P9M5_9MICO</name>
<evidence type="ECO:0000259" key="1">
    <source>
        <dbReference type="PROSITE" id="PS51186"/>
    </source>
</evidence>